<organism evidence="14 15">
    <name type="scientific">Heterostelium pallidum (strain ATCC 26659 / Pp 5 / PN500)</name>
    <name type="common">Cellular slime mold</name>
    <name type="synonym">Polysphondylium pallidum</name>
    <dbReference type="NCBI Taxonomy" id="670386"/>
    <lineage>
        <taxon>Eukaryota</taxon>
        <taxon>Amoebozoa</taxon>
        <taxon>Evosea</taxon>
        <taxon>Eumycetozoa</taxon>
        <taxon>Dictyostelia</taxon>
        <taxon>Acytosteliales</taxon>
        <taxon>Acytosteliaceae</taxon>
        <taxon>Heterostelium</taxon>
    </lineage>
</organism>
<dbReference type="PROSITE" id="PS51257">
    <property type="entry name" value="PROKAR_LIPOPROTEIN"/>
    <property type="match status" value="1"/>
</dbReference>
<dbReference type="PROSITE" id="PS50878">
    <property type="entry name" value="RT_POL"/>
    <property type="match status" value="1"/>
</dbReference>
<feature type="compositionally biased region" description="Acidic residues" evidence="11">
    <location>
        <begin position="784"/>
        <end position="805"/>
    </location>
</feature>
<dbReference type="PRINTS" id="PR00738">
    <property type="entry name" value="GLHYDRLASE20"/>
</dbReference>
<dbReference type="InterPro" id="IPR029018">
    <property type="entry name" value="Hex-like_dom2"/>
</dbReference>
<evidence type="ECO:0000256" key="11">
    <source>
        <dbReference type="SAM" id="MobiDB-lite"/>
    </source>
</evidence>
<sequence length="1496" mass="171464">MKIQLLYLVVITTALLGCLVSGQPTVVPQPQSYQSGSVSVLLNDKQFSIEPSINSATFNVAVKRYSSMFFQFGDTTPYFEKGTGASGLNTLNITIESTSEDLYMGVDESYSITATSSELSISAKTIYGAMRGLETFSQLIIYDQSSKTYSIPNTPIAINDYPRFPWRGFMIDTARHWYPPSFILHIIDTLGYNKFNVLHWHLSDAQSFPVESKIYPNLTLGAFNPLAVFSHEQIEEIVAYAKTYGIRVIPEFDLPGHAAGWGIGYPDLLAQCPGYAYNINNIALDIASEGTYDFLRNFFTEMTQLFPDAYFHTGGDEVVFGCWTADPAIQSWMNKMGFSTSVAFEYFENQMDDILIPLNRTKITWNDPFEAGVKLGPDTLIQIWNSATITQQVLEAGYKALVSFAWYLDQQVPMGNTYYEFEDTWKTFYSNDPLNGITTNAQNLLGGEAAMWSEQVSQMSWDVRVWPRSLAIAERLWSAESVTDITSAIPRFDKQSCSMAIRGVNSGPLQSDFCLLPIYLYPTGIDGKTQLKEEFIQYNTLMSVDNNINSSSFIATLNNNNNNVDDNSISSSNSLVLPNQLGKRSRDDDDDDDYADIFNDLDSFQLETDNVNVPQISNTTASLALTAADNKKKKKRKRYKKKKKDNNISNLNNQNQNNSIGSSNNNNSNNSEEIHTKHLLYSSSTKNKYWRCNDKKDVRVLMNRMFNSKVGQCLFSPEGFKRPSNINELNMKKEIMVQFPLVQRMLFKLKSTPYSLILDNLIREKRQYDVFKYNRNRQNNNITSDEEEEEEDDDDDEIAVSDNEMDSNNNNNNSGFNVTTCNVGGYSQLNLEDLIKGKDIEVHYIYRFILTIINNILPPKQIWRSPSNSTATTNITTVTTTTTTTATTTNVVSNKKQFEKELLNYLKSKTYHYINFDQLVNRFNVNEFIIPKIKYLRSFLWWMFDDMIPTLVTKHFYCTETAQSRISHVYFLMNEWNSLSSTQLKSLKKSNYKLLLNNELASYIESRRTGLSHLRFLPKEKSLRPIANLGKSATKATIITNNGTTLTHRNFKLSSNSTMVDYFPILKYEMNKNQKLLGSTVTSRTDFYHKFKEIKPKLLSLAMRGVKIHIMSIDINKCFDSLMQSKLIQILDENVFVNDKYIISNVRIQFKVKNRRRIITLAYAENDRADFDAMLVRIRSQLNVASVVENKKDMREIGRQEVLEVFDELICEHILKYGEDYYLQTKGIAQGAKSSTKLCELELGDLDNQLLMPRLLDNNPNAFNALVRFVDDYIYFTDSPSNTERFIDVFTNETPALYGVKSNNQKTKQFLHDFGKAKGIVELDGKYMPWCGLLINVESFEILYDYSKYSGKKLINELTFPAMGRLTLQQRLLNFLNSQVKAKLGYQYLAMAFCCWIKKYYSTIALLDFEKVKIFKGSFIKRKVSDIPLKFNDFKWIVYTAFHLIMSKKTGFPIINMLRNKLSILLRSITSFKIISTNLKFLLNPNLSLDLAMIKY</sequence>
<comment type="similarity">
    <text evidence="3">Belongs to the glycosyl hydrolase 20 family.</text>
</comment>
<proteinExistence type="inferred from homology"/>
<keyword evidence="5 12" id="KW-0732">Signal</keyword>
<evidence type="ECO:0000256" key="10">
    <source>
        <dbReference type="PIRSR" id="PIRSR625705-1"/>
    </source>
</evidence>
<dbReference type="Proteomes" id="UP000001396">
    <property type="component" value="Unassembled WGS sequence"/>
</dbReference>
<evidence type="ECO:0000256" key="9">
    <source>
        <dbReference type="ARBA" id="ARBA00023295"/>
    </source>
</evidence>
<protein>
    <recommendedName>
        <fullName evidence="4">beta-N-acetylhexosaminidase</fullName>
        <ecNumber evidence="4">3.2.1.52</ecNumber>
    </recommendedName>
</protein>
<evidence type="ECO:0000256" key="8">
    <source>
        <dbReference type="ARBA" id="ARBA00023228"/>
    </source>
</evidence>
<feature type="active site" description="Proton donor" evidence="10">
    <location>
        <position position="317"/>
    </location>
</feature>
<dbReference type="InterPro" id="IPR017853">
    <property type="entry name" value="GH"/>
</dbReference>
<dbReference type="Pfam" id="PF12009">
    <property type="entry name" value="Telomerase_RBD"/>
    <property type="match status" value="1"/>
</dbReference>
<feature type="compositionally biased region" description="Basic residues" evidence="11">
    <location>
        <begin position="631"/>
        <end position="644"/>
    </location>
</feature>
<evidence type="ECO:0000259" key="13">
    <source>
        <dbReference type="PROSITE" id="PS50878"/>
    </source>
</evidence>
<dbReference type="Gene3D" id="3.20.20.80">
    <property type="entry name" value="Glycosidases"/>
    <property type="match status" value="1"/>
</dbReference>
<dbReference type="Gene3D" id="1.10.132.70">
    <property type="match status" value="1"/>
</dbReference>
<gene>
    <name evidence="14" type="primary">nagA</name>
    <name evidence="14" type="ORF">PPL_07850</name>
</gene>
<keyword evidence="6" id="KW-0378">Hydrolase</keyword>
<dbReference type="EC" id="3.2.1.52" evidence="4"/>
<feature type="chain" id="PRO_5003041219" description="beta-N-acetylhexosaminidase" evidence="12">
    <location>
        <begin position="23"/>
        <end position="1496"/>
    </location>
</feature>
<comment type="caution">
    <text evidence="14">The sequence shown here is derived from an EMBL/GenBank/DDBJ whole genome shotgun (WGS) entry which is preliminary data.</text>
</comment>
<dbReference type="CDD" id="cd01648">
    <property type="entry name" value="TERT"/>
    <property type="match status" value="1"/>
</dbReference>
<comment type="subcellular location">
    <subcellularLocation>
        <location evidence="2">Lysosome</location>
    </subcellularLocation>
</comment>
<evidence type="ECO:0000256" key="4">
    <source>
        <dbReference type="ARBA" id="ARBA00012663"/>
    </source>
</evidence>
<feature type="signal peptide" evidence="12">
    <location>
        <begin position="1"/>
        <end position="22"/>
    </location>
</feature>
<keyword evidence="9" id="KW-0326">Glycosidase</keyword>
<dbReference type="SUPFAM" id="SSF55545">
    <property type="entry name" value="beta-N-acetylhexosaminidase-like domain"/>
    <property type="match status" value="1"/>
</dbReference>
<dbReference type="SMART" id="SM00975">
    <property type="entry name" value="Telomerase_RBD"/>
    <property type="match status" value="1"/>
</dbReference>
<dbReference type="SUPFAM" id="SSF51445">
    <property type="entry name" value="(Trans)glycosidases"/>
    <property type="match status" value="1"/>
</dbReference>
<keyword evidence="7" id="KW-0325">Glycoprotein</keyword>
<dbReference type="PANTHER" id="PTHR22600:SF54">
    <property type="entry name" value="BETA-HEXOSAMINIDASE SUBUNIT A1-RELATED"/>
    <property type="match status" value="1"/>
</dbReference>
<reference evidence="14 15" key="1">
    <citation type="journal article" date="2011" name="Genome Res.">
        <title>Phylogeny-wide analysis of social amoeba genomes highlights ancient origins for complex intercellular communication.</title>
        <authorList>
            <person name="Heidel A.J."/>
            <person name="Lawal H.M."/>
            <person name="Felder M."/>
            <person name="Schilde C."/>
            <person name="Helps N.R."/>
            <person name="Tunggal B."/>
            <person name="Rivero F."/>
            <person name="John U."/>
            <person name="Schleicher M."/>
            <person name="Eichinger L."/>
            <person name="Platzer M."/>
            <person name="Noegel A.A."/>
            <person name="Schaap P."/>
            <person name="Gloeckner G."/>
        </authorList>
    </citation>
    <scope>NUCLEOTIDE SEQUENCE [LARGE SCALE GENOMIC DNA]</scope>
    <source>
        <strain evidence="15">ATCC 26659 / Pp 5 / PN500</strain>
    </source>
</reference>
<keyword evidence="8" id="KW-0458">Lysosome</keyword>
<feature type="compositionally biased region" description="Low complexity" evidence="11">
    <location>
        <begin position="647"/>
        <end position="671"/>
    </location>
</feature>
<accession>D3BH48</accession>
<evidence type="ECO:0000313" key="14">
    <source>
        <dbReference type="EMBL" id="EFA79432.1"/>
    </source>
</evidence>
<dbReference type="GO" id="GO:0016020">
    <property type="term" value="C:membrane"/>
    <property type="evidence" value="ECO:0007669"/>
    <property type="project" value="TreeGrafter"/>
</dbReference>
<dbReference type="Pfam" id="PF00728">
    <property type="entry name" value="Glyco_hydro_20"/>
    <property type="match status" value="1"/>
</dbReference>
<comment type="catalytic activity">
    <reaction evidence="1">
        <text>Hydrolysis of terminal non-reducing N-acetyl-D-hexosamine residues in N-acetyl-beta-D-hexosaminides.</text>
        <dbReference type="EC" id="3.2.1.52"/>
    </reaction>
</comment>
<name>D3BH48_HETP5</name>
<dbReference type="InterPro" id="IPR025705">
    <property type="entry name" value="Beta_hexosaminidase_sua/sub"/>
</dbReference>
<evidence type="ECO:0000313" key="15">
    <source>
        <dbReference type="Proteomes" id="UP000001396"/>
    </source>
</evidence>
<dbReference type="STRING" id="670386.D3BH48"/>
<dbReference type="InterPro" id="IPR015883">
    <property type="entry name" value="Glyco_hydro_20_cat"/>
</dbReference>
<evidence type="ECO:0000256" key="2">
    <source>
        <dbReference type="ARBA" id="ARBA00004371"/>
    </source>
</evidence>
<dbReference type="GO" id="GO:0005764">
    <property type="term" value="C:lysosome"/>
    <property type="evidence" value="ECO:0007669"/>
    <property type="project" value="UniProtKB-SubCell"/>
</dbReference>
<dbReference type="GeneID" id="31363331"/>
<feature type="domain" description="Reverse transcriptase" evidence="13">
    <location>
        <begin position="998"/>
        <end position="1335"/>
    </location>
</feature>
<dbReference type="InterPro" id="IPR000477">
    <property type="entry name" value="RT_dom"/>
</dbReference>
<evidence type="ECO:0000256" key="6">
    <source>
        <dbReference type="ARBA" id="ARBA00022801"/>
    </source>
</evidence>
<dbReference type="EMBL" id="ADBJ01000035">
    <property type="protein sequence ID" value="EFA79432.1"/>
    <property type="molecule type" value="Genomic_DNA"/>
</dbReference>
<feature type="compositionally biased region" description="Low complexity" evidence="11">
    <location>
        <begin position="569"/>
        <end position="579"/>
    </location>
</feature>
<dbReference type="GO" id="GO:0004563">
    <property type="term" value="F:beta-N-acetylhexosaminidase activity"/>
    <property type="evidence" value="ECO:0007669"/>
    <property type="project" value="UniProtKB-EC"/>
</dbReference>
<dbReference type="InParanoid" id="D3BH48"/>
<dbReference type="InterPro" id="IPR029019">
    <property type="entry name" value="HEX_eukaryotic_N"/>
</dbReference>
<feature type="region of interest" description="Disordered" evidence="11">
    <location>
        <begin position="569"/>
        <end position="594"/>
    </location>
</feature>
<dbReference type="PANTHER" id="PTHR22600">
    <property type="entry name" value="BETA-HEXOSAMINIDASE"/>
    <property type="match status" value="1"/>
</dbReference>
<dbReference type="CDD" id="cd06562">
    <property type="entry name" value="GH20_HexA_HexB-like"/>
    <property type="match status" value="1"/>
</dbReference>
<dbReference type="GO" id="GO:0005975">
    <property type="term" value="P:carbohydrate metabolic process"/>
    <property type="evidence" value="ECO:0007669"/>
    <property type="project" value="InterPro"/>
</dbReference>
<evidence type="ECO:0000256" key="5">
    <source>
        <dbReference type="ARBA" id="ARBA00022729"/>
    </source>
</evidence>
<evidence type="ECO:0000256" key="1">
    <source>
        <dbReference type="ARBA" id="ARBA00001231"/>
    </source>
</evidence>
<evidence type="ECO:0000256" key="7">
    <source>
        <dbReference type="ARBA" id="ARBA00023180"/>
    </source>
</evidence>
<dbReference type="RefSeq" id="XP_020431553.1">
    <property type="nucleotide sequence ID" value="XM_020578684.1"/>
</dbReference>
<dbReference type="Gene3D" id="3.30.379.10">
    <property type="entry name" value="Chitobiase/beta-hexosaminidase domain 2-like"/>
    <property type="match status" value="1"/>
</dbReference>
<evidence type="ECO:0000256" key="12">
    <source>
        <dbReference type="SAM" id="SignalP"/>
    </source>
</evidence>
<feature type="region of interest" description="Disordered" evidence="11">
    <location>
        <begin position="627"/>
        <end position="671"/>
    </location>
</feature>
<dbReference type="GO" id="GO:0030203">
    <property type="term" value="P:glycosaminoglycan metabolic process"/>
    <property type="evidence" value="ECO:0007669"/>
    <property type="project" value="TreeGrafter"/>
</dbReference>
<dbReference type="Pfam" id="PF14845">
    <property type="entry name" value="Glycohydro_20b2"/>
    <property type="match status" value="1"/>
</dbReference>
<dbReference type="GO" id="GO:0003964">
    <property type="term" value="F:RNA-directed DNA polymerase activity"/>
    <property type="evidence" value="ECO:0007669"/>
    <property type="project" value="InterPro"/>
</dbReference>
<keyword evidence="15" id="KW-1185">Reference proteome</keyword>
<feature type="region of interest" description="Disordered" evidence="11">
    <location>
        <begin position="779"/>
        <end position="815"/>
    </location>
</feature>
<dbReference type="FunFam" id="3.20.20.80:FF:000063">
    <property type="entry name" value="Beta-hexosaminidase"/>
    <property type="match status" value="1"/>
</dbReference>
<dbReference type="InterPro" id="IPR021891">
    <property type="entry name" value="Telomerase_RBD"/>
</dbReference>
<dbReference type="Gene3D" id="3.30.70.2630">
    <property type="match status" value="1"/>
</dbReference>
<evidence type="ECO:0000256" key="3">
    <source>
        <dbReference type="ARBA" id="ARBA00006285"/>
    </source>
</evidence>